<evidence type="ECO:0000256" key="4">
    <source>
        <dbReference type="ARBA" id="ARBA00011421"/>
    </source>
</evidence>
<comment type="cofactor">
    <cofactor evidence="18">
        <name>[4Fe-4S] cluster</name>
        <dbReference type="ChEBI" id="CHEBI:49883"/>
    </cofactor>
    <text evidence="18">Binds 1 [4Fe-4S] cluster.</text>
</comment>
<dbReference type="SUPFAM" id="SSF54292">
    <property type="entry name" value="2Fe-2S ferredoxin-like"/>
    <property type="match status" value="1"/>
</dbReference>
<dbReference type="EMBL" id="JANBUM010000347">
    <property type="protein sequence ID" value="KAJ2778502.1"/>
    <property type="molecule type" value="Genomic_DNA"/>
</dbReference>
<comment type="subunit">
    <text evidence="4">Component of complex II composed of four subunits: a flavoprotein (FP), an iron-sulfur protein (IP), and a cytochrome b composed of a large and a small subunit.</text>
</comment>
<dbReference type="GO" id="GO:0009055">
    <property type="term" value="F:electron transfer activity"/>
    <property type="evidence" value="ECO:0007669"/>
    <property type="project" value="InterPro"/>
</dbReference>
<sequence length="274" mass="31411">MALNLTTRSAWNAPAMRSLAARTFSATAASRMASEKPVNTKAFKIYRWNPDKPTEEPRMQEYKLDLNKTGPMVLDALIKIKNEVDSTLTFRRSCREGICGSCAMNIDGRNTLACITHIPKDETSKDMVIYPLPHMFVVKDLVPDMNYFYKQYASIQPWLQRDETPDSNKEILQSPEERKKLDGLYECILCACCSTSCPSYWWNQDAYLGPAILLQSYRWMADSRDQHLSQRLSKMENAFSVYRCHTIMNCTRTCPKHLNPGFAIAQIKLLLAKN</sequence>
<evidence type="ECO:0000256" key="2">
    <source>
        <dbReference type="ARBA" id="ARBA00004788"/>
    </source>
</evidence>
<evidence type="ECO:0000313" key="21">
    <source>
        <dbReference type="EMBL" id="KAJ2778502.1"/>
    </source>
</evidence>
<proteinExistence type="inferred from homology"/>
<dbReference type="Pfam" id="PF13183">
    <property type="entry name" value="Fer4_8"/>
    <property type="match status" value="1"/>
</dbReference>
<evidence type="ECO:0000256" key="13">
    <source>
        <dbReference type="ARBA" id="ARBA00023002"/>
    </source>
</evidence>
<dbReference type="InterPro" id="IPR017900">
    <property type="entry name" value="4Fe4S_Fe_S_CS"/>
</dbReference>
<evidence type="ECO:0000256" key="15">
    <source>
        <dbReference type="ARBA" id="ARBA00023014"/>
    </source>
</evidence>
<dbReference type="AlphaFoldDB" id="A0A9W8HBA6"/>
<dbReference type="Pfam" id="PF13085">
    <property type="entry name" value="Fer2_3"/>
    <property type="match status" value="1"/>
</dbReference>
<gene>
    <name evidence="21" type="primary">SDH2</name>
    <name evidence="21" type="ORF">GGI15_004160</name>
</gene>
<dbReference type="Gene3D" id="3.10.20.30">
    <property type="match status" value="1"/>
</dbReference>
<evidence type="ECO:0000256" key="3">
    <source>
        <dbReference type="ARBA" id="ARBA00009433"/>
    </source>
</evidence>
<dbReference type="EC" id="1.3.5.1" evidence="5 18"/>
<evidence type="ECO:0000256" key="11">
    <source>
        <dbReference type="ARBA" id="ARBA00022723"/>
    </source>
</evidence>
<evidence type="ECO:0000256" key="6">
    <source>
        <dbReference type="ARBA" id="ARBA00016766"/>
    </source>
</evidence>
<dbReference type="GO" id="GO:0006099">
    <property type="term" value="P:tricarboxylic acid cycle"/>
    <property type="evidence" value="ECO:0007669"/>
    <property type="project" value="UniProtKB-KW"/>
</dbReference>
<accession>A0A9W8HBA6</accession>
<feature type="domain" description="2Fe-2S ferredoxin-type" evidence="19">
    <location>
        <begin position="43"/>
        <end position="135"/>
    </location>
</feature>
<keyword evidence="8 18" id="KW-0004">4Fe-4S</keyword>
<evidence type="ECO:0000259" key="19">
    <source>
        <dbReference type="PROSITE" id="PS51085"/>
    </source>
</evidence>
<evidence type="ECO:0000256" key="5">
    <source>
        <dbReference type="ARBA" id="ARBA00012792"/>
    </source>
</evidence>
<keyword evidence="12" id="KW-0249">Electron transport</keyword>
<keyword evidence="18" id="KW-0472">Membrane</keyword>
<dbReference type="GO" id="GO:0005743">
    <property type="term" value="C:mitochondrial inner membrane"/>
    <property type="evidence" value="ECO:0007669"/>
    <property type="project" value="UniProtKB-SubCell"/>
</dbReference>
<dbReference type="PROSITE" id="PS51379">
    <property type="entry name" value="4FE4S_FER_2"/>
    <property type="match status" value="1"/>
</dbReference>
<keyword evidence="18" id="KW-0496">Mitochondrion</keyword>
<dbReference type="InterPro" id="IPR012675">
    <property type="entry name" value="Beta-grasp_dom_sf"/>
</dbReference>
<dbReference type="InterPro" id="IPR006058">
    <property type="entry name" value="2Fe2S_fd_BS"/>
</dbReference>
<evidence type="ECO:0000256" key="16">
    <source>
        <dbReference type="ARBA" id="ARBA00023291"/>
    </source>
</evidence>
<dbReference type="Gene3D" id="1.10.1060.10">
    <property type="entry name" value="Alpha-helical ferredoxin"/>
    <property type="match status" value="1"/>
</dbReference>
<dbReference type="InterPro" id="IPR017896">
    <property type="entry name" value="4Fe4S_Fe-S-bd"/>
</dbReference>
<evidence type="ECO:0000313" key="22">
    <source>
        <dbReference type="Proteomes" id="UP001140172"/>
    </source>
</evidence>
<keyword evidence="18" id="KW-0999">Mitochondrion inner membrane</keyword>
<comment type="catalytic activity">
    <reaction evidence="17">
        <text>a quinone + succinate = fumarate + a quinol</text>
        <dbReference type="Rhea" id="RHEA:40523"/>
        <dbReference type="ChEBI" id="CHEBI:24646"/>
        <dbReference type="ChEBI" id="CHEBI:29806"/>
        <dbReference type="ChEBI" id="CHEBI:30031"/>
        <dbReference type="ChEBI" id="CHEBI:132124"/>
        <dbReference type="EC" id="1.3.5.1"/>
    </reaction>
</comment>
<dbReference type="PROSITE" id="PS51085">
    <property type="entry name" value="2FE2S_FER_2"/>
    <property type="match status" value="1"/>
</dbReference>
<comment type="cofactor">
    <cofactor evidence="18">
        <name>[2Fe-2S] cluster</name>
        <dbReference type="ChEBI" id="CHEBI:190135"/>
    </cofactor>
    <text evidence="18">Binds 1 [2Fe-2S] cluster.</text>
</comment>
<dbReference type="Proteomes" id="UP001140172">
    <property type="component" value="Unassembled WGS sequence"/>
</dbReference>
<comment type="cofactor">
    <cofactor evidence="18">
        <name>[3Fe-4S] cluster</name>
        <dbReference type="ChEBI" id="CHEBI:21137"/>
    </cofactor>
    <text evidence="18">Binds 1 [3Fe-4S] cluster.</text>
</comment>
<dbReference type="GO" id="GO:0022904">
    <property type="term" value="P:respiratory electron transport chain"/>
    <property type="evidence" value="ECO:0007669"/>
    <property type="project" value="TreeGrafter"/>
</dbReference>
<dbReference type="CDD" id="cd00207">
    <property type="entry name" value="fer2"/>
    <property type="match status" value="1"/>
</dbReference>
<keyword evidence="10 18" id="KW-0001">2Fe-2S</keyword>
<comment type="pathway">
    <text evidence="2 18">Carbohydrate metabolism; tricarboxylic acid cycle; fumarate from succinate (eukaryal route): step 1/1.</text>
</comment>
<evidence type="ECO:0000256" key="7">
    <source>
        <dbReference type="ARBA" id="ARBA00022448"/>
    </source>
</evidence>
<keyword evidence="7" id="KW-0813">Transport</keyword>
<dbReference type="PANTHER" id="PTHR11921">
    <property type="entry name" value="SUCCINATE DEHYDROGENASE IRON-SULFUR PROTEIN"/>
    <property type="match status" value="1"/>
</dbReference>
<evidence type="ECO:0000256" key="9">
    <source>
        <dbReference type="ARBA" id="ARBA00022532"/>
    </source>
</evidence>
<dbReference type="InterPro" id="IPR001041">
    <property type="entry name" value="2Fe-2S_ferredoxin-type"/>
</dbReference>
<keyword evidence="11 18" id="KW-0479">Metal-binding</keyword>
<name>A0A9W8HBA6_9FUNG</name>
<evidence type="ECO:0000259" key="20">
    <source>
        <dbReference type="PROSITE" id="PS51379"/>
    </source>
</evidence>
<evidence type="ECO:0000256" key="14">
    <source>
        <dbReference type="ARBA" id="ARBA00023004"/>
    </source>
</evidence>
<dbReference type="FunFam" id="3.10.20.30:FF:000007">
    <property type="entry name" value="Succinate dehydrogenase [ubiquinone] iron-sulfur subunit, mitochondrial"/>
    <property type="match status" value="1"/>
</dbReference>
<dbReference type="GO" id="GO:0051537">
    <property type="term" value="F:2 iron, 2 sulfur cluster binding"/>
    <property type="evidence" value="ECO:0007669"/>
    <property type="project" value="UniProtKB-KW"/>
</dbReference>
<dbReference type="PROSITE" id="PS00197">
    <property type="entry name" value="2FE2S_FER_1"/>
    <property type="match status" value="1"/>
</dbReference>
<evidence type="ECO:0000256" key="18">
    <source>
        <dbReference type="RuleBase" id="RU361237"/>
    </source>
</evidence>
<dbReference type="PROSITE" id="PS00198">
    <property type="entry name" value="4FE4S_FER_1"/>
    <property type="match status" value="1"/>
</dbReference>
<dbReference type="InterPro" id="IPR050573">
    <property type="entry name" value="SDH/FRD_Iron-Sulfur"/>
</dbReference>
<evidence type="ECO:0000256" key="10">
    <source>
        <dbReference type="ARBA" id="ARBA00022714"/>
    </source>
</evidence>
<organism evidence="21 22">
    <name type="scientific">Coemansia interrupta</name>
    <dbReference type="NCBI Taxonomy" id="1126814"/>
    <lineage>
        <taxon>Eukaryota</taxon>
        <taxon>Fungi</taxon>
        <taxon>Fungi incertae sedis</taxon>
        <taxon>Zoopagomycota</taxon>
        <taxon>Kickxellomycotina</taxon>
        <taxon>Kickxellomycetes</taxon>
        <taxon>Kickxellales</taxon>
        <taxon>Kickxellaceae</taxon>
        <taxon>Coemansia</taxon>
    </lineage>
</organism>
<dbReference type="GO" id="GO:0008177">
    <property type="term" value="F:succinate dehydrogenase (quinone) activity"/>
    <property type="evidence" value="ECO:0007669"/>
    <property type="project" value="UniProtKB-EC"/>
</dbReference>
<protein>
    <recommendedName>
        <fullName evidence="6 18">Succinate dehydrogenase [ubiquinone] iron-sulfur subunit, mitochondrial</fullName>
        <ecNumber evidence="5 18">1.3.5.1</ecNumber>
    </recommendedName>
</protein>
<evidence type="ECO:0000256" key="1">
    <source>
        <dbReference type="ARBA" id="ARBA00004443"/>
    </source>
</evidence>
<dbReference type="InterPro" id="IPR025192">
    <property type="entry name" value="Succ_DH/fum_Rdtase_N"/>
</dbReference>
<keyword evidence="13 21" id="KW-0560">Oxidoreductase</keyword>
<dbReference type="PANTHER" id="PTHR11921:SF29">
    <property type="entry name" value="SUCCINATE DEHYDROGENASE [UBIQUINONE] IRON-SULFUR SUBUNIT, MITOCHONDRIAL"/>
    <property type="match status" value="1"/>
</dbReference>
<dbReference type="GO" id="GO:0051539">
    <property type="term" value="F:4 iron, 4 sulfur cluster binding"/>
    <property type="evidence" value="ECO:0007669"/>
    <property type="project" value="UniProtKB-KW"/>
</dbReference>
<comment type="similarity">
    <text evidence="3 18">Belongs to the succinate dehydrogenase/fumarate reductase iron-sulfur protein family.</text>
</comment>
<keyword evidence="15 18" id="KW-0411">Iron-sulfur</keyword>
<dbReference type="NCBIfam" id="TIGR00384">
    <property type="entry name" value="dhsB"/>
    <property type="match status" value="1"/>
</dbReference>
<dbReference type="InterPro" id="IPR036010">
    <property type="entry name" value="2Fe-2S_ferredoxin-like_sf"/>
</dbReference>
<evidence type="ECO:0000256" key="8">
    <source>
        <dbReference type="ARBA" id="ARBA00022485"/>
    </source>
</evidence>
<reference evidence="21" key="1">
    <citation type="submission" date="2022-07" db="EMBL/GenBank/DDBJ databases">
        <title>Phylogenomic reconstructions and comparative analyses of Kickxellomycotina fungi.</title>
        <authorList>
            <person name="Reynolds N.K."/>
            <person name="Stajich J.E."/>
            <person name="Barry K."/>
            <person name="Grigoriev I.V."/>
            <person name="Crous P."/>
            <person name="Smith M.E."/>
        </authorList>
    </citation>
    <scope>NUCLEOTIDE SEQUENCE</scope>
    <source>
        <strain evidence="21">BCRC 34489</strain>
    </source>
</reference>
<dbReference type="InterPro" id="IPR004489">
    <property type="entry name" value="Succ_DH/fum_Rdtase_Fe-S"/>
</dbReference>
<dbReference type="GO" id="GO:0046872">
    <property type="term" value="F:metal ion binding"/>
    <property type="evidence" value="ECO:0007669"/>
    <property type="project" value="UniProtKB-KW"/>
</dbReference>
<feature type="domain" description="4Fe-4S ferredoxin-type" evidence="20">
    <location>
        <begin position="177"/>
        <end position="207"/>
    </location>
</feature>
<dbReference type="GO" id="GO:0051538">
    <property type="term" value="F:3 iron, 4 sulfur cluster binding"/>
    <property type="evidence" value="ECO:0007669"/>
    <property type="project" value="UniProtKB-KW"/>
</dbReference>
<keyword evidence="9" id="KW-0816">Tricarboxylic acid cycle</keyword>
<comment type="function">
    <text evidence="18">Iron-sulfur protein (IP) subunit of succinate dehydrogenase (SDH) that is involved in complex II of the mitochondrial electron transport chain and is responsible for transferring electrons from succinate to ubiquinone (coenzyme Q).</text>
</comment>
<comment type="subcellular location">
    <subcellularLocation>
        <location evidence="1 18">Mitochondrion inner membrane</location>
        <topology evidence="1 18">Peripheral membrane protein</topology>
        <orientation evidence="1 18">Matrix side</orientation>
    </subcellularLocation>
</comment>
<keyword evidence="14 18" id="KW-0408">Iron</keyword>
<evidence type="ECO:0000256" key="12">
    <source>
        <dbReference type="ARBA" id="ARBA00022982"/>
    </source>
</evidence>
<keyword evidence="22" id="KW-1185">Reference proteome</keyword>
<evidence type="ECO:0000256" key="17">
    <source>
        <dbReference type="ARBA" id="ARBA00049220"/>
    </source>
</evidence>
<dbReference type="InterPro" id="IPR009051">
    <property type="entry name" value="Helical_ferredxn"/>
</dbReference>
<comment type="caution">
    <text evidence="21">The sequence shown here is derived from an EMBL/GenBank/DDBJ whole genome shotgun (WGS) entry which is preliminary data.</text>
</comment>
<dbReference type="NCBIfam" id="NF004616">
    <property type="entry name" value="PRK05950.1"/>
    <property type="match status" value="1"/>
</dbReference>
<dbReference type="FunFam" id="1.10.1060.10:FF:000001">
    <property type="entry name" value="Succinate dehydrogenase iron-sulfur subunit SdhB"/>
    <property type="match status" value="1"/>
</dbReference>
<dbReference type="SUPFAM" id="SSF46548">
    <property type="entry name" value="alpha-helical ferredoxin"/>
    <property type="match status" value="1"/>
</dbReference>
<dbReference type="OrthoDB" id="1696654at2759"/>
<keyword evidence="16 18" id="KW-0003">3Fe-4S</keyword>